<evidence type="ECO:0000313" key="6">
    <source>
        <dbReference type="EMBL" id="GGX54452.1"/>
    </source>
</evidence>
<dbReference type="InterPro" id="IPR050109">
    <property type="entry name" value="HTH-type_TetR-like_transc_reg"/>
</dbReference>
<protein>
    <submittedName>
        <fullName evidence="6">TetR family transcriptional regulator</fullName>
    </submittedName>
</protein>
<keyword evidence="3" id="KW-0804">Transcription</keyword>
<dbReference type="Gene3D" id="1.10.357.10">
    <property type="entry name" value="Tetracycline Repressor, domain 2"/>
    <property type="match status" value="1"/>
</dbReference>
<dbReference type="EMBL" id="BMXR01000005">
    <property type="protein sequence ID" value="GGX54452.1"/>
    <property type="molecule type" value="Genomic_DNA"/>
</dbReference>
<evidence type="ECO:0000256" key="3">
    <source>
        <dbReference type="ARBA" id="ARBA00023163"/>
    </source>
</evidence>
<feature type="DNA-binding region" description="H-T-H motif" evidence="4">
    <location>
        <begin position="28"/>
        <end position="47"/>
    </location>
</feature>
<dbReference type="SUPFAM" id="SSF46689">
    <property type="entry name" value="Homeodomain-like"/>
    <property type="match status" value="1"/>
</dbReference>
<keyword evidence="7" id="KW-1185">Reference proteome</keyword>
<dbReference type="InterPro" id="IPR025996">
    <property type="entry name" value="MT1864/Rv1816-like_C"/>
</dbReference>
<keyword evidence="1" id="KW-0805">Transcription regulation</keyword>
<dbReference type="InterPro" id="IPR009057">
    <property type="entry name" value="Homeodomain-like_sf"/>
</dbReference>
<dbReference type="AlphaFoldDB" id="A0A918K856"/>
<dbReference type="InterPro" id="IPR036271">
    <property type="entry name" value="Tet_transcr_reg_TetR-rel_C_sf"/>
</dbReference>
<organism evidence="6 7">
    <name type="scientific">Saccharospirillum salsuginis</name>
    <dbReference type="NCBI Taxonomy" id="418750"/>
    <lineage>
        <taxon>Bacteria</taxon>
        <taxon>Pseudomonadati</taxon>
        <taxon>Pseudomonadota</taxon>
        <taxon>Gammaproteobacteria</taxon>
        <taxon>Oceanospirillales</taxon>
        <taxon>Saccharospirillaceae</taxon>
        <taxon>Saccharospirillum</taxon>
    </lineage>
</organism>
<dbReference type="Pfam" id="PF00440">
    <property type="entry name" value="TetR_N"/>
    <property type="match status" value="1"/>
</dbReference>
<gene>
    <name evidence="6" type="ORF">GCM10007392_22280</name>
</gene>
<dbReference type="PANTHER" id="PTHR30055">
    <property type="entry name" value="HTH-TYPE TRANSCRIPTIONAL REGULATOR RUTR"/>
    <property type="match status" value="1"/>
</dbReference>
<reference evidence="6" key="2">
    <citation type="submission" date="2020-09" db="EMBL/GenBank/DDBJ databases">
        <authorList>
            <person name="Sun Q."/>
            <person name="Kim S."/>
        </authorList>
    </citation>
    <scope>NUCLEOTIDE SEQUENCE</scope>
    <source>
        <strain evidence="6">KCTC 22169</strain>
    </source>
</reference>
<comment type="caution">
    <text evidence="6">The sequence shown here is derived from an EMBL/GenBank/DDBJ whole genome shotgun (WGS) entry which is preliminary data.</text>
</comment>
<dbReference type="Gene3D" id="1.10.10.60">
    <property type="entry name" value="Homeodomain-like"/>
    <property type="match status" value="1"/>
</dbReference>
<dbReference type="GO" id="GO:0000976">
    <property type="term" value="F:transcription cis-regulatory region binding"/>
    <property type="evidence" value="ECO:0007669"/>
    <property type="project" value="TreeGrafter"/>
</dbReference>
<dbReference type="RefSeq" id="WP_189608623.1">
    <property type="nucleotide sequence ID" value="NZ_BMXR01000005.1"/>
</dbReference>
<dbReference type="PROSITE" id="PS50977">
    <property type="entry name" value="HTH_TETR_2"/>
    <property type="match status" value="1"/>
</dbReference>
<dbReference type="SUPFAM" id="SSF48498">
    <property type="entry name" value="Tetracyclin repressor-like, C-terminal domain"/>
    <property type="match status" value="1"/>
</dbReference>
<evidence type="ECO:0000256" key="1">
    <source>
        <dbReference type="ARBA" id="ARBA00023015"/>
    </source>
</evidence>
<dbReference type="PANTHER" id="PTHR30055:SF239">
    <property type="entry name" value="TRANSCRIPTIONAL REGULATORY PROTEIN"/>
    <property type="match status" value="1"/>
</dbReference>
<feature type="domain" description="HTH tetR-type" evidence="5">
    <location>
        <begin position="5"/>
        <end position="65"/>
    </location>
</feature>
<dbReference type="Proteomes" id="UP000626148">
    <property type="component" value="Unassembled WGS sequence"/>
</dbReference>
<sequence>MPSPGLTIDKVVDAALDLMREEGDKALSMSALARRLGVKPPSLYNHVKGVDDLKRAMRLSGLRTLHQHLQAAVVGWSGPDALWAAGQAYRTFAREHPALYSLTLAATEEADEELQAAGQQLLTTLMAMLRGYRLEGDAALHAIRCLRSALHGFVSLEIGGGFAMPLDLDESFDRLLRMLDQSFRAEGSN</sequence>
<dbReference type="InterPro" id="IPR001647">
    <property type="entry name" value="HTH_TetR"/>
</dbReference>
<evidence type="ECO:0000259" key="5">
    <source>
        <dbReference type="PROSITE" id="PS50977"/>
    </source>
</evidence>
<dbReference type="GO" id="GO:0003700">
    <property type="term" value="F:DNA-binding transcription factor activity"/>
    <property type="evidence" value="ECO:0007669"/>
    <property type="project" value="TreeGrafter"/>
</dbReference>
<evidence type="ECO:0000256" key="4">
    <source>
        <dbReference type="PROSITE-ProRule" id="PRU00335"/>
    </source>
</evidence>
<proteinExistence type="predicted"/>
<dbReference type="Pfam" id="PF13305">
    <property type="entry name" value="TetR_C_33"/>
    <property type="match status" value="1"/>
</dbReference>
<name>A0A918K856_9GAMM</name>
<accession>A0A918K856</accession>
<keyword evidence="2 4" id="KW-0238">DNA-binding</keyword>
<reference evidence="6" key="1">
    <citation type="journal article" date="2014" name="Int. J. Syst. Evol. Microbiol.">
        <title>Complete genome sequence of Corynebacterium casei LMG S-19264T (=DSM 44701T), isolated from a smear-ripened cheese.</title>
        <authorList>
            <consortium name="US DOE Joint Genome Institute (JGI-PGF)"/>
            <person name="Walter F."/>
            <person name="Albersmeier A."/>
            <person name="Kalinowski J."/>
            <person name="Ruckert C."/>
        </authorList>
    </citation>
    <scope>NUCLEOTIDE SEQUENCE</scope>
    <source>
        <strain evidence="6">KCTC 22169</strain>
    </source>
</reference>
<evidence type="ECO:0000313" key="7">
    <source>
        <dbReference type="Proteomes" id="UP000626148"/>
    </source>
</evidence>
<evidence type="ECO:0000256" key="2">
    <source>
        <dbReference type="ARBA" id="ARBA00023125"/>
    </source>
</evidence>